<reference evidence="1 2" key="1">
    <citation type="submission" date="2018-02" db="EMBL/GenBank/DDBJ databases">
        <authorList>
            <person name="Dubost A."/>
        </authorList>
    </citation>
    <scope>NUCLEOTIDE SEQUENCE [LARGE SCALE GENOMIC DNA]</scope>
    <source>
        <strain evidence="2">JV551A3</strain>
    </source>
</reference>
<evidence type="ECO:0000313" key="2">
    <source>
        <dbReference type="Proteomes" id="UP000294335"/>
    </source>
</evidence>
<dbReference type="AlphaFoldDB" id="A0AAQ1SSN6"/>
<proteinExistence type="predicted"/>
<evidence type="ECO:0000313" key="1">
    <source>
        <dbReference type="EMBL" id="SPO60057.1"/>
    </source>
</evidence>
<gene>
    <name evidence="1" type="ORF">JV551A3_V1_730014</name>
</gene>
<accession>A0AAQ1SSN6</accession>
<name>A0AAQ1SSN6_9PSED</name>
<dbReference type="Proteomes" id="UP000294335">
    <property type="component" value="Unassembled WGS sequence"/>
</dbReference>
<keyword evidence="2" id="KW-1185">Reference proteome</keyword>
<protein>
    <submittedName>
        <fullName evidence="1">Uncharacterized protein</fullName>
    </submittedName>
</protein>
<dbReference type="EMBL" id="OPYN01000073">
    <property type="protein sequence ID" value="SPO60057.1"/>
    <property type="molecule type" value="Genomic_DNA"/>
</dbReference>
<comment type="caution">
    <text evidence="1">The sequence shown here is derived from an EMBL/GenBank/DDBJ whole genome shotgun (WGS) entry which is preliminary data.</text>
</comment>
<organism evidence="1 2">
    <name type="scientific">Pseudomonas inefficax</name>
    <dbReference type="NCBI Taxonomy" id="2078786"/>
    <lineage>
        <taxon>Bacteria</taxon>
        <taxon>Pseudomonadati</taxon>
        <taxon>Pseudomonadota</taxon>
        <taxon>Gammaproteobacteria</taxon>
        <taxon>Pseudomonadales</taxon>
        <taxon>Pseudomonadaceae</taxon>
        <taxon>Pseudomonas</taxon>
    </lineage>
</organism>
<sequence length="88" mass="9358">MLFCFAVVTSICQQRPAAQAFRGHARSHSYGAALKACDIPVGAGVPAKGPVQPSKILERLPASAFPMQICGLSRPARLQLKSPQDQGR</sequence>